<keyword evidence="3 7" id="KW-0489">Methyltransferase</keyword>
<gene>
    <name evidence="8" type="ORF">DYB32_004718</name>
</gene>
<dbReference type="PANTHER" id="PTHR12049">
    <property type="entry name" value="PROTEIN ARGININE METHYLTRANSFERASE NDUFAF7, MITOCHONDRIAL"/>
    <property type="match status" value="1"/>
</dbReference>
<comment type="function">
    <text evidence="7">Arginine methyltransferase involved in the assembly or stability of mitochondrial NADH:ubiquinone oxidoreductase complex (complex I).</text>
</comment>
<dbReference type="AlphaFoldDB" id="A0A418AWP7"/>
<keyword evidence="5 7" id="KW-0496">Mitochondrion</keyword>
<protein>
    <recommendedName>
        <fullName evidence="7">Protein arginine methyltransferase NDUFAF7</fullName>
        <ecNumber evidence="7">2.1.1.320</ecNumber>
    </recommendedName>
</protein>
<dbReference type="GO" id="GO:0035243">
    <property type="term" value="F:protein-arginine omega-N symmetric methyltransferase activity"/>
    <property type="evidence" value="ECO:0007669"/>
    <property type="project" value="UniProtKB-EC"/>
</dbReference>
<evidence type="ECO:0000256" key="6">
    <source>
        <dbReference type="ARBA" id="ARBA00048612"/>
    </source>
</evidence>
<proteinExistence type="inferred from homology"/>
<dbReference type="GO" id="GO:0032259">
    <property type="term" value="P:methylation"/>
    <property type="evidence" value="ECO:0007669"/>
    <property type="project" value="UniProtKB-KW"/>
</dbReference>
<dbReference type="GO" id="GO:0032981">
    <property type="term" value="P:mitochondrial respiratory chain complex I assembly"/>
    <property type="evidence" value="ECO:0007669"/>
    <property type="project" value="TreeGrafter"/>
</dbReference>
<evidence type="ECO:0000256" key="2">
    <source>
        <dbReference type="ARBA" id="ARBA00005891"/>
    </source>
</evidence>
<accession>A0A418AWP7</accession>
<dbReference type="GO" id="GO:0005739">
    <property type="term" value="C:mitochondrion"/>
    <property type="evidence" value="ECO:0007669"/>
    <property type="project" value="UniProtKB-SubCell"/>
</dbReference>
<dbReference type="EC" id="2.1.1.320" evidence="7"/>
<comment type="similarity">
    <text evidence="2 7">Belongs to the NDUFAF7 family.</text>
</comment>
<dbReference type="SUPFAM" id="SSF53335">
    <property type="entry name" value="S-adenosyl-L-methionine-dependent methyltransferases"/>
    <property type="match status" value="1"/>
</dbReference>
<comment type="subcellular location">
    <subcellularLocation>
        <location evidence="1 7">Mitochondrion</location>
    </subcellularLocation>
</comment>
<name>A0A418AWP7_9STRA</name>
<comment type="catalytic activity">
    <reaction evidence="6 7">
        <text>L-arginyl-[protein] + 2 S-adenosyl-L-methionine = N(omega),N(omega)'-dimethyl-L-arginyl-[protein] + 2 S-adenosyl-L-homocysteine + 2 H(+)</text>
        <dbReference type="Rhea" id="RHEA:48108"/>
        <dbReference type="Rhea" id="RHEA-COMP:10532"/>
        <dbReference type="Rhea" id="RHEA-COMP:11992"/>
        <dbReference type="ChEBI" id="CHEBI:15378"/>
        <dbReference type="ChEBI" id="CHEBI:29965"/>
        <dbReference type="ChEBI" id="CHEBI:57856"/>
        <dbReference type="ChEBI" id="CHEBI:59789"/>
        <dbReference type="ChEBI" id="CHEBI:88221"/>
        <dbReference type="EC" id="2.1.1.320"/>
    </reaction>
</comment>
<dbReference type="InterPro" id="IPR003788">
    <property type="entry name" value="NDUFAF7"/>
</dbReference>
<dbReference type="EMBL" id="QUSY01000370">
    <property type="protein sequence ID" value="RHY29972.1"/>
    <property type="molecule type" value="Genomic_DNA"/>
</dbReference>
<organism evidence="8 9">
    <name type="scientific">Aphanomyces invadans</name>
    <dbReference type="NCBI Taxonomy" id="157072"/>
    <lineage>
        <taxon>Eukaryota</taxon>
        <taxon>Sar</taxon>
        <taxon>Stramenopiles</taxon>
        <taxon>Oomycota</taxon>
        <taxon>Saprolegniomycetes</taxon>
        <taxon>Saprolegniales</taxon>
        <taxon>Verrucalvaceae</taxon>
        <taxon>Aphanomyces</taxon>
    </lineage>
</organism>
<reference evidence="8 9" key="1">
    <citation type="submission" date="2018-08" db="EMBL/GenBank/DDBJ databases">
        <title>Aphanomyces genome sequencing and annotation.</title>
        <authorList>
            <person name="Minardi D."/>
            <person name="Oidtmann B."/>
            <person name="Van Der Giezen M."/>
            <person name="Studholme D.J."/>
        </authorList>
    </citation>
    <scope>NUCLEOTIDE SEQUENCE [LARGE SCALE GENOMIC DNA]</scope>
    <source>
        <strain evidence="8 9">NJM0002</strain>
    </source>
</reference>
<dbReference type="PANTHER" id="PTHR12049:SF7">
    <property type="entry name" value="PROTEIN ARGININE METHYLTRANSFERASE NDUFAF7, MITOCHONDRIAL"/>
    <property type="match status" value="1"/>
</dbReference>
<evidence type="ECO:0000313" key="8">
    <source>
        <dbReference type="EMBL" id="RHY29972.1"/>
    </source>
</evidence>
<dbReference type="Pfam" id="PF02636">
    <property type="entry name" value="Methyltransf_28"/>
    <property type="match status" value="1"/>
</dbReference>
<keyword evidence="9" id="KW-1185">Reference proteome</keyword>
<sequence length="343" mass="37821">AKALSHPVHGYYMKRDVFGTKGDFTTAPEISQMFGELVGVWCIATWQQMGSPSQIKLIEVGPGRGSLMEDFVRTAKQFPAFYKALEVHMVEISPALKELQQTKLQATAAADGGFRLPNNGPAIYWHDELTHVPEGPTLFIAQELFDALPVHQFEYTDKGWCERLIDIDDTRENEDHFRFVLSPGPTPATRVYIGKEKIVTPDIQVSKPSTPNESKGGRLDPKHILDDLNASAARITAHLEALEKEESVDVVPVLSPGVQVGDRIEISPVGIALVQEVAKRIDTHGGACVEEMQETIYDAYERLVDPDQMGTIFKAMALVSDKVVGDPVGFTPLIDEASHGHHD</sequence>
<evidence type="ECO:0000256" key="1">
    <source>
        <dbReference type="ARBA" id="ARBA00004173"/>
    </source>
</evidence>
<dbReference type="Gene3D" id="3.40.50.12710">
    <property type="match status" value="1"/>
</dbReference>
<evidence type="ECO:0000256" key="7">
    <source>
        <dbReference type="RuleBase" id="RU364114"/>
    </source>
</evidence>
<comment type="caution">
    <text evidence="8">The sequence shown here is derived from an EMBL/GenBank/DDBJ whole genome shotgun (WGS) entry which is preliminary data.</text>
</comment>
<dbReference type="VEuPathDB" id="FungiDB:H310_11350"/>
<dbReference type="InterPro" id="IPR029063">
    <property type="entry name" value="SAM-dependent_MTases_sf"/>
</dbReference>
<evidence type="ECO:0000256" key="3">
    <source>
        <dbReference type="ARBA" id="ARBA00022603"/>
    </source>
</evidence>
<dbReference type="InterPro" id="IPR038375">
    <property type="entry name" value="NDUFAF7_sf"/>
</dbReference>
<feature type="non-terminal residue" evidence="8">
    <location>
        <position position="1"/>
    </location>
</feature>
<evidence type="ECO:0000256" key="5">
    <source>
        <dbReference type="ARBA" id="ARBA00023128"/>
    </source>
</evidence>
<dbReference type="Proteomes" id="UP000285060">
    <property type="component" value="Unassembled WGS sequence"/>
</dbReference>
<evidence type="ECO:0000313" key="9">
    <source>
        <dbReference type="Proteomes" id="UP000285060"/>
    </source>
</evidence>
<evidence type="ECO:0000256" key="4">
    <source>
        <dbReference type="ARBA" id="ARBA00022679"/>
    </source>
</evidence>
<keyword evidence="4 7" id="KW-0808">Transferase</keyword>